<dbReference type="InterPro" id="IPR029063">
    <property type="entry name" value="SAM-dependent_MTases_sf"/>
</dbReference>
<keyword evidence="2" id="KW-0489">Methyltransferase</keyword>
<name>A0A923DUI3_9SPHI</name>
<gene>
    <name evidence="2" type="ORF">GM921_01305</name>
</gene>
<dbReference type="CDD" id="cd02440">
    <property type="entry name" value="AdoMet_MTases"/>
    <property type="match status" value="1"/>
</dbReference>
<dbReference type="AlphaFoldDB" id="A0A923DUI3"/>
<protein>
    <submittedName>
        <fullName evidence="2">Methyltransferase domain-containing protein</fullName>
    </submittedName>
</protein>
<dbReference type="EMBL" id="WNXD01000001">
    <property type="protein sequence ID" value="MBB2144109.1"/>
    <property type="molecule type" value="Genomic_DNA"/>
</dbReference>
<dbReference type="Proteomes" id="UP000601055">
    <property type="component" value="Unassembled WGS sequence"/>
</dbReference>
<organism evidence="2 3">
    <name type="scientific">Pedobacter planticolens</name>
    <dbReference type="NCBI Taxonomy" id="2679964"/>
    <lineage>
        <taxon>Bacteria</taxon>
        <taxon>Pseudomonadati</taxon>
        <taxon>Bacteroidota</taxon>
        <taxon>Sphingobacteriia</taxon>
        <taxon>Sphingobacteriales</taxon>
        <taxon>Sphingobacteriaceae</taxon>
        <taxon>Pedobacter</taxon>
    </lineage>
</organism>
<evidence type="ECO:0000259" key="1">
    <source>
        <dbReference type="Pfam" id="PF08241"/>
    </source>
</evidence>
<dbReference type="GO" id="GO:0032259">
    <property type="term" value="P:methylation"/>
    <property type="evidence" value="ECO:0007669"/>
    <property type="project" value="UniProtKB-KW"/>
</dbReference>
<dbReference type="SUPFAM" id="SSF53335">
    <property type="entry name" value="S-adenosyl-L-methionine-dependent methyltransferases"/>
    <property type="match status" value="1"/>
</dbReference>
<reference evidence="2" key="1">
    <citation type="submission" date="2019-11" db="EMBL/GenBank/DDBJ databases">
        <title>Description of Pedobacter sp. LMG 31464T.</title>
        <authorList>
            <person name="Carlier A."/>
            <person name="Qi S."/>
            <person name="Vandamme P."/>
        </authorList>
    </citation>
    <scope>NUCLEOTIDE SEQUENCE</scope>
    <source>
        <strain evidence="2">LMG 31464</strain>
    </source>
</reference>
<dbReference type="RefSeq" id="WP_182920810.1">
    <property type="nucleotide sequence ID" value="NZ_WNXD01000001.1"/>
</dbReference>
<dbReference type="InterPro" id="IPR013216">
    <property type="entry name" value="Methyltransf_11"/>
</dbReference>
<accession>A0A923DUI3</accession>
<dbReference type="GO" id="GO:0008757">
    <property type="term" value="F:S-adenosylmethionine-dependent methyltransferase activity"/>
    <property type="evidence" value="ECO:0007669"/>
    <property type="project" value="InterPro"/>
</dbReference>
<sequence>MKYLNLGCGQHFSQEKVWTNLDFVSTGEGVIAHNLLAGIPFPDHTFNLVYHSHVLEHFTKLDGLKFLKECYRVLKKDGIIRIAIPDLERIAKTYLQTLEIGVEDEENQKIRANYDWIMLEMYDQTVRNHGGGEMAKFLFQETIINEEFVFERIGEEGKAIRQYFLESPKNTTPRKRTLKSLFYSALRRINPFKKSRQAVIESQIGKFRLQGEVHQWMYDRYSLNYILKSIGFDKIIIRDASNSYCTEWDTYNLDQKNGQTRKPDSLFIEAIKN</sequence>
<evidence type="ECO:0000313" key="2">
    <source>
        <dbReference type="EMBL" id="MBB2144109.1"/>
    </source>
</evidence>
<dbReference type="Gene3D" id="3.40.50.150">
    <property type="entry name" value="Vaccinia Virus protein VP39"/>
    <property type="match status" value="1"/>
</dbReference>
<keyword evidence="2" id="KW-0808">Transferase</keyword>
<proteinExistence type="predicted"/>
<keyword evidence="3" id="KW-1185">Reference proteome</keyword>
<evidence type="ECO:0000313" key="3">
    <source>
        <dbReference type="Proteomes" id="UP000601055"/>
    </source>
</evidence>
<feature type="domain" description="Methyltransferase type 11" evidence="1">
    <location>
        <begin position="37"/>
        <end position="80"/>
    </location>
</feature>
<dbReference type="Pfam" id="PF08241">
    <property type="entry name" value="Methyltransf_11"/>
    <property type="match status" value="1"/>
</dbReference>
<comment type="caution">
    <text evidence="2">The sequence shown here is derived from an EMBL/GenBank/DDBJ whole genome shotgun (WGS) entry which is preliminary data.</text>
</comment>